<dbReference type="AlphaFoldDB" id="A0A918S9Z4"/>
<comment type="caution">
    <text evidence="1">The sequence shown here is derived from an EMBL/GenBank/DDBJ whole genome shotgun (WGS) entry which is preliminary data.</text>
</comment>
<name>A0A918S9Z4_9FLAO</name>
<organism evidence="1 2">
    <name type="scientific">Salinimicrobium marinum</name>
    <dbReference type="NCBI Taxonomy" id="680283"/>
    <lineage>
        <taxon>Bacteria</taxon>
        <taxon>Pseudomonadati</taxon>
        <taxon>Bacteroidota</taxon>
        <taxon>Flavobacteriia</taxon>
        <taxon>Flavobacteriales</taxon>
        <taxon>Flavobacteriaceae</taxon>
        <taxon>Salinimicrobium</taxon>
    </lineage>
</organism>
<dbReference type="RefSeq" id="WP_189603334.1">
    <property type="nucleotide sequence ID" value="NZ_BMXB01000001.1"/>
</dbReference>
<accession>A0A918S9Z4</accession>
<dbReference type="InterPro" id="IPR032577">
    <property type="entry name" value="DUF4920"/>
</dbReference>
<keyword evidence="2" id="KW-1185">Reference proteome</keyword>
<evidence type="ECO:0000313" key="2">
    <source>
        <dbReference type="Proteomes" id="UP000610456"/>
    </source>
</evidence>
<dbReference type="EMBL" id="BMXB01000001">
    <property type="protein sequence ID" value="GHA28298.1"/>
    <property type="molecule type" value="Genomic_DNA"/>
</dbReference>
<dbReference type="PROSITE" id="PS51257">
    <property type="entry name" value="PROKAR_LIPOPROTEIN"/>
    <property type="match status" value="1"/>
</dbReference>
<dbReference type="Proteomes" id="UP000610456">
    <property type="component" value="Unassembled WGS sequence"/>
</dbReference>
<evidence type="ECO:0008006" key="3">
    <source>
        <dbReference type="Google" id="ProtNLM"/>
    </source>
</evidence>
<dbReference type="Pfam" id="PF16267">
    <property type="entry name" value="DUF4920"/>
    <property type="match status" value="1"/>
</dbReference>
<proteinExistence type="predicted"/>
<sequence>MKKILIFVFVAMAFSSCKNRTENQEKSVVQTTEDFPVSYISAGEEFSPGDILSSAEMQQKFQELKAGDTVEVKFKSQVNTVCKSKGCWMKLDLPNEEEVMVKFKDYGFFVPKDIEEKEVVVNGKAYVTEMSVEDQQHFAEDGGKSPEEIAAITEPKKTLSFLAEGVVIEDN</sequence>
<protein>
    <recommendedName>
        <fullName evidence="3">DUF4920 domain-containing protein</fullName>
    </recommendedName>
</protein>
<evidence type="ECO:0000313" key="1">
    <source>
        <dbReference type="EMBL" id="GHA28298.1"/>
    </source>
</evidence>
<reference evidence="1" key="1">
    <citation type="journal article" date="2014" name="Int. J. Syst. Evol. Microbiol.">
        <title>Complete genome sequence of Corynebacterium casei LMG S-19264T (=DSM 44701T), isolated from a smear-ripened cheese.</title>
        <authorList>
            <consortium name="US DOE Joint Genome Institute (JGI-PGF)"/>
            <person name="Walter F."/>
            <person name="Albersmeier A."/>
            <person name="Kalinowski J."/>
            <person name="Ruckert C."/>
        </authorList>
    </citation>
    <scope>NUCLEOTIDE SEQUENCE</scope>
    <source>
        <strain evidence="1">KCTC 12719</strain>
    </source>
</reference>
<gene>
    <name evidence="1" type="ORF">GCM10007103_07350</name>
</gene>
<reference evidence="1" key="2">
    <citation type="submission" date="2020-09" db="EMBL/GenBank/DDBJ databases">
        <authorList>
            <person name="Sun Q."/>
            <person name="Kim S."/>
        </authorList>
    </citation>
    <scope>NUCLEOTIDE SEQUENCE</scope>
    <source>
        <strain evidence="1">KCTC 12719</strain>
    </source>
</reference>